<gene>
    <name evidence="4" type="primary">LOC104709832</name>
</gene>
<feature type="domain" description="Reverse transcriptase zinc-binding" evidence="2">
    <location>
        <begin position="650"/>
        <end position="716"/>
    </location>
</feature>
<keyword evidence="3" id="KW-1185">Reference proteome</keyword>
<dbReference type="PANTHER" id="PTHR46890">
    <property type="entry name" value="NON-LTR RETROLELEMENT REVERSE TRANSCRIPTASE-LIKE PROTEIN-RELATED"/>
    <property type="match status" value="1"/>
</dbReference>
<dbReference type="GeneID" id="104709832"/>
<dbReference type="InterPro" id="IPR026960">
    <property type="entry name" value="RVT-Znf"/>
</dbReference>
<proteinExistence type="predicted"/>
<organism evidence="3 4">
    <name type="scientific">Camelina sativa</name>
    <name type="common">False flax</name>
    <name type="synonym">Myagrum sativum</name>
    <dbReference type="NCBI Taxonomy" id="90675"/>
    <lineage>
        <taxon>Eukaryota</taxon>
        <taxon>Viridiplantae</taxon>
        <taxon>Streptophyta</taxon>
        <taxon>Embryophyta</taxon>
        <taxon>Tracheophyta</taxon>
        <taxon>Spermatophyta</taxon>
        <taxon>Magnoliopsida</taxon>
        <taxon>eudicotyledons</taxon>
        <taxon>Gunneridae</taxon>
        <taxon>Pentapetalae</taxon>
        <taxon>rosids</taxon>
        <taxon>malvids</taxon>
        <taxon>Brassicales</taxon>
        <taxon>Brassicaceae</taxon>
        <taxon>Camelineae</taxon>
        <taxon>Camelina</taxon>
    </lineage>
</organism>
<reference evidence="4" key="2">
    <citation type="submission" date="2025-08" db="UniProtKB">
        <authorList>
            <consortium name="RefSeq"/>
        </authorList>
    </citation>
    <scope>IDENTIFICATION</scope>
    <source>
        <tissue evidence="4">Leaf</tissue>
    </source>
</reference>
<reference evidence="3" key="1">
    <citation type="journal article" date="2014" name="Nat. Commun.">
        <title>The emerging biofuel crop Camelina sativa retains a highly undifferentiated hexaploid genome structure.</title>
        <authorList>
            <person name="Kagale S."/>
            <person name="Koh C."/>
            <person name="Nixon J."/>
            <person name="Bollina V."/>
            <person name="Clarke W.E."/>
            <person name="Tuteja R."/>
            <person name="Spillane C."/>
            <person name="Robinson S.J."/>
            <person name="Links M.G."/>
            <person name="Clarke C."/>
            <person name="Higgins E.E."/>
            <person name="Huebert T."/>
            <person name="Sharpe A.G."/>
            <person name="Parkin I.A."/>
        </authorList>
    </citation>
    <scope>NUCLEOTIDE SEQUENCE [LARGE SCALE GENOMIC DNA]</scope>
    <source>
        <strain evidence="3">cv. DH55</strain>
    </source>
</reference>
<name>A0ABM0TDE3_CAMSA</name>
<dbReference type="Proteomes" id="UP000694864">
    <property type="component" value="Chromosome 8"/>
</dbReference>
<dbReference type="SUPFAM" id="SSF56672">
    <property type="entry name" value="DNA/RNA polymerases"/>
    <property type="match status" value="1"/>
</dbReference>
<sequence>MLLRYDWYVCFPQSNALYDAPGGSDHSPILVAPNDVQERRKVPFKFYTFFTTHPDYLAIVETAWNETISSSSKMFILCQKLKAVKIGCKALNRTHFSNIQARTAEAKELLATIQNQILSAPNSILFEEERLARQRWLILSTAEETFLREKSRVRWCSEGDSNTRFFHNSVKAHQARNLIRSLLDSDGERVTDSSTLKVMIVEYYKQLLGTKNTQVKPLTVQQIRELHPFRCTEDLASSLIAIPSTELITTTLFSLPRSKTPGPDGFTVDFFINSWGVVGPSVIDAVSEFFKMGKLLKQVNATILALIPKTVTAESLTEFRPISCCNTIYKVISRILAGRFKLFTAEAVQRNQVAFIPGRLLCENVLLAMELVTDFNKEGEKGLRQGDSISGPLFTLVMDILSKQLDNAATDNRFQTHPQCGSPLITHLSFADDILVFFDGTESSLDAILDILTQFKSVSGNAESARGAKVSWETVCSPKSIGGLGLRRLIDWNKIFGLKLIWLLYSEAGSLWVSWIKSHLIRDKIFWEADFRSSGSCIWKGLLKLRPLARPYVGCNILSGRQALFWHDNWTGLGSLLDIVGDQGPRVTGISYQARVIDASSNGGWILPRSLHPLVHLLRVCLQAQVPPFQEADDDTFHWKIDADQNHAKFSSIKTWRHQHPTGNPVTWHTQIWFKERIPRMAFMAWLTVQDRLTTRDRLIRWSLPVPPDCLLCQSAKRFYGLAVRTLDSESSNPSSILGRTFSFLLPLPPPRLFSPAISE</sequence>
<accession>A0ABM0TDE3</accession>
<evidence type="ECO:0000259" key="2">
    <source>
        <dbReference type="Pfam" id="PF13966"/>
    </source>
</evidence>
<evidence type="ECO:0000259" key="1">
    <source>
        <dbReference type="Pfam" id="PF00078"/>
    </source>
</evidence>
<dbReference type="Pfam" id="PF13966">
    <property type="entry name" value="zf-RVT"/>
    <property type="match status" value="1"/>
</dbReference>
<evidence type="ECO:0000313" key="3">
    <source>
        <dbReference type="Proteomes" id="UP000694864"/>
    </source>
</evidence>
<dbReference type="InterPro" id="IPR000477">
    <property type="entry name" value="RT_dom"/>
</dbReference>
<feature type="domain" description="Reverse transcriptase" evidence="1">
    <location>
        <begin position="378"/>
        <end position="458"/>
    </location>
</feature>
<dbReference type="CDD" id="cd01650">
    <property type="entry name" value="RT_nLTR_like"/>
    <property type="match status" value="1"/>
</dbReference>
<dbReference type="InterPro" id="IPR052343">
    <property type="entry name" value="Retrotransposon-Effector_Assoc"/>
</dbReference>
<dbReference type="InterPro" id="IPR043502">
    <property type="entry name" value="DNA/RNA_pol_sf"/>
</dbReference>
<evidence type="ECO:0000313" key="4">
    <source>
        <dbReference type="RefSeq" id="XP_010424688.1"/>
    </source>
</evidence>
<protein>
    <submittedName>
        <fullName evidence="4">Uncharacterized protein LOC104709832</fullName>
    </submittedName>
</protein>
<dbReference type="RefSeq" id="XP_010424688.1">
    <property type="nucleotide sequence ID" value="XM_010426386.1"/>
</dbReference>
<dbReference type="Pfam" id="PF00078">
    <property type="entry name" value="RVT_1"/>
    <property type="match status" value="1"/>
</dbReference>
<dbReference type="PANTHER" id="PTHR46890:SF48">
    <property type="entry name" value="RNA-DIRECTED DNA POLYMERASE"/>
    <property type="match status" value="1"/>
</dbReference>